<proteinExistence type="predicted"/>
<reference evidence="5" key="2">
    <citation type="submission" date="2021-01" db="UniProtKB">
        <authorList>
            <consortium name="EnsemblMetazoa"/>
        </authorList>
    </citation>
    <scope>IDENTIFICATION</scope>
</reference>
<evidence type="ECO:0000259" key="4">
    <source>
        <dbReference type="PROSITE" id="PS50835"/>
    </source>
</evidence>
<dbReference type="PANTHER" id="PTHR44170">
    <property type="entry name" value="PROTEIN SIDEKICK"/>
    <property type="match status" value="1"/>
</dbReference>
<dbReference type="SMART" id="SM00408">
    <property type="entry name" value="IGc2"/>
    <property type="match status" value="3"/>
</dbReference>
<evidence type="ECO:0000256" key="1">
    <source>
        <dbReference type="ARBA" id="ARBA00022737"/>
    </source>
</evidence>
<dbReference type="KEGG" id="spu:588194"/>
<dbReference type="InterPro" id="IPR003598">
    <property type="entry name" value="Ig_sub2"/>
</dbReference>
<dbReference type="InterPro" id="IPR007110">
    <property type="entry name" value="Ig-like_dom"/>
</dbReference>
<protein>
    <recommendedName>
        <fullName evidence="4">Ig-like domain-containing protein</fullName>
    </recommendedName>
</protein>
<keyword evidence="1" id="KW-0677">Repeat</keyword>
<name>A0A7M7PMK5_STRPU</name>
<dbReference type="FunFam" id="2.60.40.10:FF:004885">
    <property type="match status" value="1"/>
</dbReference>
<keyword evidence="3" id="KW-0732">Signal</keyword>
<dbReference type="InParanoid" id="A0A7M7PMK5"/>
<dbReference type="RefSeq" id="XP_030854104.1">
    <property type="nucleotide sequence ID" value="XM_030998244.1"/>
</dbReference>
<evidence type="ECO:0000313" key="5">
    <source>
        <dbReference type="EnsemblMetazoa" id="XP_030854104"/>
    </source>
</evidence>
<accession>A0A7M7PMK5</accession>
<dbReference type="OMA" id="HCELAAN"/>
<dbReference type="Proteomes" id="UP000007110">
    <property type="component" value="Unassembled WGS sequence"/>
</dbReference>
<dbReference type="FunFam" id="2.60.40.10:FF:004905">
    <property type="match status" value="1"/>
</dbReference>
<dbReference type="InterPro" id="IPR013783">
    <property type="entry name" value="Ig-like_fold"/>
</dbReference>
<dbReference type="SMART" id="SM00409">
    <property type="entry name" value="IG"/>
    <property type="match status" value="4"/>
</dbReference>
<dbReference type="AlphaFoldDB" id="A0A7M7PMK5"/>
<dbReference type="GeneID" id="588194"/>
<feature type="chain" id="PRO_5029880657" description="Ig-like domain-containing protein" evidence="3">
    <location>
        <begin position="24"/>
        <end position="426"/>
    </location>
</feature>
<evidence type="ECO:0000313" key="6">
    <source>
        <dbReference type="Proteomes" id="UP000007110"/>
    </source>
</evidence>
<dbReference type="PROSITE" id="PS50835">
    <property type="entry name" value="IG_LIKE"/>
    <property type="match status" value="4"/>
</dbReference>
<feature type="domain" description="Ig-like" evidence="4">
    <location>
        <begin position="138"/>
        <end position="226"/>
    </location>
</feature>
<feature type="signal peptide" evidence="3">
    <location>
        <begin position="1"/>
        <end position="23"/>
    </location>
</feature>
<dbReference type="SUPFAM" id="SSF48726">
    <property type="entry name" value="Immunoglobulin"/>
    <property type="match status" value="4"/>
</dbReference>
<dbReference type="InterPro" id="IPR013098">
    <property type="entry name" value="Ig_I-set"/>
</dbReference>
<feature type="domain" description="Ig-like" evidence="4">
    <location>
        <begin position="230"/>
        <end position="319"/>
    </location>
</feature>
<dbReference type="Pfam" id="PF07679">
    <property type="entry name" value="I-set"/>
    <property type="match status" value="3"/>
</dbReference>
<keyword evidence="2" id="KW-1015">Disulfide bond</keyword>
<dbReference type="EnsemblMetazoa" id="XM_030998244">
    <property type="protein sequence ID" value="XP_030854104"/>
    <property type="gene ID" value="LOC588194"/>
</dbReference>
<keyword evidence="6" id="KW-1185">Reference proteome</keyword>
<evidence type="ECO:0000256" key="2">
    <source>
        <dbReference type="ARBA" id="ARBA00023157"/>
    </source>
</evidence>
<dbReference type="InterPro" id="IPR036179">
    <property type="entry name" value="Ig-like_dom_sf"/>
</dbReference>
<dbReference type="InterPro" id="IPR003599">
    <property type="entry name" value="Ig_sub"/>
</dbReference>
<dbReference type="Gene3D" id="2.60.40.10">
    <property type="entry name" value="Immunoglobulins"/>
    <property type="match status" value="4"/>
</dbReference>
<reference evidence="6" key="1">
    <citation type="submission" date="2015-02" db="EMBL/GenBank/DDBJ databases">
        <title>Genome sequencing for Strongylocentrotus purpuratus.</title>
        <authorList>
            <person name="Murali S."/>
            <person name="Liu Y."/>
            <person name="Vee V."/>
            <person name="English A."/>
            <person name="Wang M."/>
            <person name="Skinner E."/>
            <person name="Han Y."/>
            <person name="Muzny D.M."/>
            <person name="Worley K.C."/>
            <person name="Gibbs R.A."/>
        </authorList>
    </citation>
    <scope>NUCLEOTIDE SEQUENCE</scope>
</reference>
<sequence>MVTLHTVIEICCLVILRLQLLSAQDTPSLVKQQLHVDPSDATIVSGKSVTFACFATQHPVTLTWVKDAIYALAIDRFIVSPEKSRISISVNETRGSYELHIADVQPGDAGKYHCELAANLPSEHVASEPAKMTVIVEPKFQAQPQDFEGIEGQVAMFRCVADGYPKPQYRWYDSSRKPIDSTESKYGISPSGEYLTVYELVEADVGEFSCEASNQAGRAETRARLTVIVPPGLNEGQRETREHGQEVTFVCHVMRGDGKLSWWRNGRHVEEANEGDQRISVKTHPETSHLHLTIHKIEKGDEGSWACAAVGRKGKDTVTTVEHHLTIKVRPIVLQPSTQLMSVRVGQEMTMSCQNIRAGGGQPSWYDTKYGVVVTDDPKKRVFVRFNTSILTSDLIISEVAPEDQGVFCCVTDGDMNCFMLLAFIK</sequence>
<feature type="domain" description="Ig-like" evidence="4">
    <location>
        <begin position="336"/>
        <end position="410"/>
    </location>
</feature>
<evidence type="ECO:0000256" key="3">
    <source>
        <dbReference type="SAM" id="SignalP"/>
    </source>
</evidence>
<dbReference type="OrthoDB" id="5969272at2759"/>
<dbReference type="GO" id="GO:0016020">
    <property type="term" value="C:membrane"/>
    <property type="evidence" value="ECO:0007669"/>
    <property type="project" value="UniProtKB-SubCell"/>
</dbReference>
<organism evidence="5 6">
    <name type="scientific">Strongylocentrotus purpuratus</name>
    <name type="common">Purple sea urchin</name>
    <dbReference type="NCBI Taxonomy" id="7668"/>
    <lineage>
        <taxon>Eukaryota</taxon>
        <taxon>Metazoa</taxon>
        <taxon>Echinodermata</taxon>
        <taxon>Eleutherozoa</taxon>
        <taxon>Echinozoa</taxon>
        <taxon>Echinoidea</taxon>
        <taxon>Euechinoidea</taxon>
        <taxon>Echinacea</taxon>
        <taxon>Camarodonta</taxon>
        <taxon>Echinidea</taxon>
        <taxon>Strongylocentrotidae</taxon>
        <taxon>Strongylocentrotus</taxon>
    </lineage>
</organism>
<feature type="domain" description="Ig-like" evidence="4">
    <location>
        <begin position="27"/>
        <end position="133"/>
    </location>
</feature>
<dbReference type="PANTHER" id="PTHR44170:SF6">
    <property type="entry name" value="CONTACTIN"/>
    <property type="match status" value="1"/>
</dbReference>